<dbReference type="Gene3D" id="3.30.70.270">
    <property type="match status" value="1"/>
</dbReference>
<dbReference type="SUPFAM" id="SSF56672">
    <property type="entry name" value="DNA/RNA polymerases"/>
    <property type="match status" value="2"/>
</dbReference>
<dbReference type="GO" id="GO:0015074">
    <property type="term" value="P:DNA integration"/>
    <property type="evidence" value="ECO:0007669"/>
    <property type="project" value="InterPro"/>
</dbReference>
<keyword evidence="6" id="KW-0695">RNA-directed DNA polymerase</keyword>
<evidence type="ECO:0000256" key="5">
    <source>
        <dbReference type="ARBA" id="ARBA00022801"/>
    </source>
</evidence>
<evidence type="ECO:0000256" key="6">
    <source>
        <dbReference type="ARBA" id="ARBA00022918"/>
    </source>
</evidence>
<dbReference type="STRING" id="2769.R7Q5U0"/>
<keyword evidence="3" id="KW-0540">Nuclease</keyword>
<dbReference type="InterPro" id="IPR001584">
    <property type="entry name" value="Integrase_cat-core"/>
</dbReference>
<evidence type="ECO:0000313" key="9">
    <source>
        <dbReference type="Proteomes" id="UP000012073"/>
    </source>
</evidence>
<dbReference type="GO" id="GO:0016787">
    <property type="term" value="F:hydrolase activity"/>
    <property type="evidence" value="ECO:0007669"/>
    <property type="project" value="UniProtKB-KW"/>
</dbReference>
<evidence type="ECO:0000256" key="4">
    <source>
        <dbReference type="ARBA" id="ARBA00022759"/>
    </source>
</evidence>
<dbReference type="InterPro" id="IPR043502">
    <property type="entry name" value="DNA/RNA_pol_sf"/>
</dbReference>
<dbReference type="Gene3D" id="1.10.340.70">
    <property type="match status" value="1"/>
</dbReference>
<gene>
    <name evidence="8" type="ORF">CHC_T00001895001</name>
</gene>
<evidence type="ECO:0000256" key="2">
    <source>
        <dbReference type="ARBA" id="ARBA00022695"/>
    </source>
</evidence>
<dbReference type="Pfam" id="PF17921">
    <property type="entry name" value="Integrase_H2C2"/>
    <property type="match status" value="1"/>
</dbReference>
<dbReference type="PROSITE" id="PS50994">
    <property type="entry name" value="INTEGRASE"/>
    <property type="match status" value="1"/>
</dbReference>
<dbReference type="EMBL" id="HG001637">
    <property type="protein sequence ID" value="CDF33203.1"/>
    <property type="molecule type" value="Genomic_DNA"/>
</dbReference>
<evidence type="ECO:0000313" key="8">
    <source>
        <dbReference type="EMBL" id="CDF33203.1"/>
    </source>
</evidence>
<dbReference type="GO" id="GO:0003964">
    <property type="term" value="F:RNA-directed DNA polymerase activity"/>
    <property type="evidence" value="ECO:0007669"/>
    <property type="project" value="UniProtKB-KW"/>
</dbReference>
<keyword evidence="5" id="KW-0378">Hydrolase</keyword>
<dbReference type="Proteomes" id="UP000012073">
    <property type="component" value="Unassembled WGS sequence"/>
</dbReference>
<evidence type="ECO:0000256" key="3">
    <source>
        <dbReference type="ARBA" id="ARBA00022722"/>
    </source>
</evidence>
<dbReference type="InterPro" id="IPR041373">
    <property type="entry name" value="RT_RNaseH"/>
</dbReference>
<evidence type="ECO:0000259" key="7">
    <source>
        <dbReference type="PROSITE" id="PS50994"/>
    </source>
</evidence>
<dbReference type="SUPFAM" id="SSF53098">
    <property type="entry name" value="Ribonuclease H-like"/>
    <property type="match status" value="1"/>
</dbReference>
<evidence type="ECO:0000256" key="1">
    <source>
        <dbReference type="ARBA" id="ARBA00022679"/>
    </source>
</evidence>
<dbReference type="InterPro" id="IPR041588">
    <property type="entry name" value="Integrase_H2C2"/>
</dbReference>
<accession>R7Q5U0</accession>
<dbReference type="InterPro" id="IPR043128">
    <property type="entry name" value="Rev_trsase/Diguanyl_cyclase"/>
</dbReference>
<proteinExistence type="predicted"/>
<dbReference type="Gene3D" id="3.10.10.10">
    <property type="entry name" value="HIV Type 1 Reverse Transcriptase, subunit A, domain 1"/>
    <property type="match status" value="1"/>
</dbReference>
<reference evidence="9" key="1">
    <citation type="journal article" date="2013" name="Proc. Natl. Acad. Sci. U.S.A.">
        <title>Genome structure and metabolic features in the red seaweed Chondrus crispus shed light on evolution of the Archaeplastida.</title>
        <authorList>
            <person name="Collen J."/>
            <person name="Porcel B."/>
            <person name="Carre W."/>
            <person name="Ball S.G."/>
            <person name="Chaparro C."/>
            <person name="Tonon T."/>
            <person name="Barbeyron T."/>
            <person name="Michel G."/>
            <person name="Noel B."/>
            <person name="Valentin K."/>
            <person name="Elias M."/>
            <person name="Artiguenave F."/>
            <person name="Arun A."/>
            <person name="Aury J.M."/>
            <person name="Barbosa-Neto J.F."/>
            <person name="Bothwell J.H."/>
            <person name="Bouget F.Y."/>
            <person name="Brillet L."/>
            <person name="Cabello-Hurtado F."/>
            <person name="Capella-Gutierrez S."/>
            <person name="Charrier B."/>
            <person name="Cladiere L."/>
            <person name="Cock J.M."/>
            <person name="Coelho S.M."/>
            <person name="Colleoni C."/>
            <person name="Czjzek M."/>
            <person name="Da Silva C."/>
            <person name="Delage L."/>
            <person name="Denoeud F."/>
            <person name="Deschamps P."/>
            <person name="Dittami S.M."/>
            <person name="Gabaldon T."/>
            <person name="Gachon C.M."/>
            <person name="Groisillier A."/>
            <person name="Herve C."/>
            <person name="Jabbari K."/>
            <person name="Katinka M."/>
            <person name="Kloareg B."/>
            <person name="Kowalczyk N."/>
            <person name="Labadie K."/>
            <person name="Leblanc C."/>
            <person name="Lopez P.J."/>
            <person name="McLachlan D.H."/>
            <person name="Meslet-Cladiere L."/>
            <person name="Moustafa A."/>
            <person name="Nehr Z."/>
            <person name="Nyvall Collen P."/>
            <person name="Panaud O."/>
            <person name="Partensky F."/>
            <person name="Poulain J."/>
            <person name="Rensing S.A."/>
            <person name="Rousvoal S."/>
            <person name="Samson G."/>
            <person name="Symeonidi A."/>
            <person name="Weissenbach J."/>
            <person name="Zambounis A."/>
            <person name="Wincker P."/>
            <person name="Boyen C."/>
        </authorList>
    </citation>
    <scope>NUCLEOTIDE SEQUENCE [LARGE SCALE GENOMIC DNA]</scope>
    <source>
        <strain evidence="9">cv. Stackhouse</strain>
    </source>
</reference>
<dbReference type="InterPro" id="IPR036397">
    <property type="entry name" value="RNaseH_sf"/>
</dbReference>
<name>R7Q5U0_CHOCR</name>
<dbReference type="PANTHER" id="PTHR37984:SF5">
    <property type="entry name" value="PROTEIN NYNRIN-LIKE"/>
    <property type="match status" value="1"/>
</dbReference>
<organism evidence="8 9">
    <name type="scientific">Chondrus crispus</name>
    <name type="common">Carrageen Irish moss</name>
    <name type="synonym">Polymorpha crispa</name>
    <dbReference type="NCBI Taxonomy" id="2769"/>
    <lineage>
        <taxon>Eukaryota</taxon>
        <taxon>Rhodophyta</taxon>
        <taxon>Florideophyceae</taxon>
        <taxon>Rhodymeniophycidae</taxon>
        <taxon>Gigartinales</taxon>
        <taxon>Gigartinaceae</taxon>
        <taxon>Chondrus</taxon>
    </lineage>
</organism>
<feature type="domain" description="Integrase catalytic" evidence="7">
    <location>
        <begin position="437"/>
        <end position="537"/>
    </location>
</feature>
<dbReference type="FunFam" id="3.30.70.270:FF:000020">
    <property type="entry name" value="Transposon Tf2-6 polyprotein-like Protein"/>
    <property type="match status" value="1"/>
</dbReference>
<dbReference type="KEGG" id="ccp:CHC_T00001895001"/>
<keyword evidence="2" id="KW-0548">Nucleotidyltransferase</keyword>
<dbReference type="AlphaFoldDB" id="R7Q5U0"/>
<protein>
    <recommendedName>
        <fullName evidence="7">Integrase catalytic domain-containing protein</fullName>
    </recommendedName>
</protein>
<sequence>MTGTRPIAQNPYRAGPHAREAEMKKVDRMLPAGVIEPSKTAWASPVVLLEKCSFFTQEVHYLGHVIRPGTLSIDEVSTRALREIAIPTTQTELRSFLGLCNVYRRFVPNYAHKAAPLNQLLKKGQPAKLEPFDETEIKAFDTLREAVISPPILALPKAGFPYSMDTDASDYQVGTALFQSHEDGQRKHIGFWSRLLHAAERNYSTSEKECLAVVWGVVTLRPYLQGTRFTVHTEHSSLRWLMEITDPSGRLMRWRLRLGEFDFDVKYKKGKLNTQADALSRLFTSGETTVPVDEEIPCFLGRFSEMEPVDKFSDDFEDLESARFDAILTRERYSTDENLLDPITREEMLRGGVLVRNVNATPQVVAPQDFQARILYMGHHALLAGHPRGRKMFYTLTRDCYWPSLAVDCYVTARNCIHCAKERVKLRRKTKRLKLFPATAPLKLLSIDLLGELIRTPRGIRWLLVITDRFSRLVRTVPLKRITAAEIAKAFVHHWVFVYGPPVTVLADNGKQFVSRLFQEICRILGIKNVFTTTYHP</sequence>
<dbReference type="Pfam" id="PF17917">
    <property type="entry name" value="RT_RNaseH"/>
    <property type="match status" value="1"/>
</dbReference>
<dbReference type="Gramene" id="CDF33203">
    <property type="protein sequence ID" value="CDF33203"/>
    <property type="gene ID" value="CHC_T00001895001"/>
</dbReference>
<dbReference type="GO" id="GO:0003676">
    <property type="term" value="F:nucleic acid binding"/>
    <property type="evidence" value="ECO:0007669"/>
    <property type="project" value="InterPro"/>
</dbReference>
<dbReference type="FunFam" id="3.10.20.370:FF:000001">
    <property type="entry name" value="Retrovirus-related Pol polyprotein from transposon 17.6-like protein"/>
    <property type="match status" value="1"/>
</dbReference>
<keyword evidence="4" id="KW-0255">Endonuclease</keyword>
<keyword evidence="1" id="KW-0808">Transferase</keyword>
<dbReference type="OrthoDB" id="430238at2759"/>
<dbReference type="CDD" id="cd09274">
    <property type="entry name" value="RNase_HI_RT_Ty3"/>
    <property type="match status" value="1"/>
</dbReference>
<dbReference type="InterPro" id="IPR050951">
    <property type="entry name" value="Retrovirus_Pol_polyprotein"/>
</dbReference>
<dbReference type="GeneID" id="17320721"/>
<dbReference type="InterPro" id="IPR012337">
    <property type="entry name" value="RNaseH-like_sf"/>
</dbReference>
<keyword evidence="9" id="KW-1185">Reference proteome</keyword>
<dbReference type="PANTHER" id="PTHR37984">
    <property type="entry name" value="PROTEIN CBG26694"/>
    <property type="match status" value="1"/>
</dbReference>
<dbReference type="PhylomeDB" id="R7Q5U0"/>
<dbReference type="GO" id="GO:0004519">
    <property type="term" value="F:endonuclease activity"/>
    <property type="evidence" value="ECO:0007669"/>
    <property type="project" value="UniProtKB-KW"/>
</dbReference>
<dbReference type="RefSeq" id="XP_005713006.1">
    <property type="nucleotide sequence ID" value="XM_005712949.1"/>
</dbReference>
<dbReference type="Pfam" id="PF00665">
    <property type="entry name" value="rve"/>
    <property type="match status" value="1"/>
</dbReference>
<dbReference type="Gene3D" id="3.30.420.10">
    <property type="entry name" value="Ribonuclease H-like superfamily/Ribonuclease H"/>
    <property type="match status" value="1"/>
</dbReference>